<organism evidence="1 2">
    <name type="scientific">Ricinus communis</name>
    <name type="common">Castor bean</name>
    <dbReference type="NCBI Taxonomy" id="3988"/>
    <lineage>
        <taxon>Eukaryota</taxon>
        <taxon>Viridiplantae</taxon>
        <taxon>Streptophyta</taxon>
        <taxon>Embryophyta</taxon>
        <taxon>Tracheophyta</taxon>
        <taxon>Spermatophyta</taxon>
        <taxon>Magnoliopsida</taxon>
        <taxon>eudicotyledons</taxon>
        <taxon>Gunneridae</taxon>
        <taxon>Pentapetalae</taxon>
        <taxon>rosids</taxon>
        <taxon>fabids</taxon>
        <taxon>Malpighiales</taxon>
        <taxon>Euphorbiaceae</taxon>
        <taxon>Acalyphoideae</taxon>
        <taxon>Acalypheae</taxon>
        <taxon>Ricinus</taxon>
    </lineage>
</organism>
<gene>
    <name evidence="1" type="ORF">RCOM_1838010</name>
</gene>
<dbReference type="AlphaFoldDB" id="B9TFM9"/>
<accession>B9TFM9</accession>
<evidence type="ECO:0000313" key="2">
    <source>
        <dbReference type="Proteomes" id="UP000008311"/>
    </source>
</evidence>
<proteinExistence type="predicted"/>
<dbReference type="InterPro" id="IPR014988">
    <property type="entry name" value="Uncharacterised_YqcI/YcgG"/>
</dbReference>
<dbReference type="EMBL" id="EQ979929">
    <property type="protein sequence ID" value="EEF25334.1"/>
    <property type="molecule type" value="Genomic_DNA"/>
</dbReference>
<dbReference type="Proteomes" id="UP000008311">
    <property type="component" value="Unassembled WGS sequence"/>
</dbReference>
<dbReference type="Pfam" id="PF08892">
    <property type="entry name" value="YqcI_YcgG"/>
    <property type="match status" value="1"/>
</dbReference>
<keyword evidence="2" id="KW-1185">Reference proteome</keyword>
<dbReference type="InParanoid" id="B9TFM9"/>
<evidence type="ECO:0000313" key="1">
    <source>
        <dbReference type="EMBL" id="EEF25334.1"/>
    </source>
</evidence>
<protein>
    <submittedName>
        <fullName evidence="1">Uncharacterized protein</fullName>
    </submittedName>
</protein>
<reference evidence="2" key="1">
    <citation type="journal article" date="2010" name="Nat. Biotechnol.">
        <title>Draft genome sequence of the oilseed species Ricinus communis.</title>
        <authorList>
            <person name="Chan A.P."/>
            <person name="Crabtree J."/>
            <person name="Zhao Q."/>
            <person name="Lorenzi H."/>
            <person name="Orvis J."/>
            <person name="Puiu D."/>
            <person name="Melake-Berhan A."/>
            <person name="Jones K.M."/>
            <person name="Redman J."/>
            <person name="Chen G."/>
            <person name="Cahoon E.B."/>
            <person name="Gedil M."/>
            <person name="Stanke M."/>
            <person name="Haas B.J."/>
            <person name="Wortman J.R."/>
            <person name="Fraser-Liggett C.M."/>
            <person name="Ravel J."/>
            <person name="Rabinowicz P.D."/>
        </authorList>
    </citation>
    <scope>NUCLEOTIDE SEQUENCE [LARGE SCALE GENOMIC DNA]</scope>
    <source>
        <strain evidence="2">cv. Hale</strain>
    </source>
</reference>
<name>B9TFM9_RICCO</name>
<sequence length="58" mass="6563">MKSSGKYQSMQEAIRQREIALQGSINPALARFGEASEARQYSGRAVESNWKCPFHHHS</sequence>